<dbReference type="EMBL" id="BPLR01013125">
    <property type="protein sequence ID" value="GIY58915.1"/>
    <property type="molecule type" value="Genomic_DNA"/>
</dbReference>
<keyword evidence="2" id="KW-1185">Reference proteome</keyword>
<evidence type="ECO:0000313" key="2">
    <source>
        <dbReference type="Proteomes" id="UP001054945"/>
    </source>
</evidence>
<evidence type="ECO:0000313" key="1">
    <source>
        <dbReference type="EMBL" id="GIY58915.1"/>
    </source>
</evidence>
<accession>A0AAV4UM24</accession>
<name>A0AAV4UM24_CAEEX</name>
<dbReference type="AlphaFoldDB" id="A0AAV4UM24"/>
<gene>
    <name evidence="1" type="ORF">CEXT_410321</name>
</gene>
<organism evidence="1 2">
    <name type="scientific">Caerostris extrusa</name>
    <name type="common">Bark spider</name>
    <name type="synonym">Caerostris bankana</name>
    <dbReference type="NCBI Taxonomy" id="172846"/>
    <lineage>
        <taxon>Eukaryota</taxon>
        <taxon>Metazoa</taxon>
        <taxon>Ecdysozoa</taxon>
        <taxon>Arthropoda</taxon>
        <taxon>Chelicerata</taxon>
        <taxon>Arachnida</taxon>
        <taxon>Araneae</taxon>
        <taxon>Araneomorphae</taxon>
        <taxon>Entelegynae</taxon>
        <taxon>Araneoidea</taxon>
        <taxon>Araneidae</taxon>
        <taxon>Caerostris</taxon>
    </lineage>
</organism>
<dbReference type="Proteomes" id="UP001054945">
    <property type="component" value="Unassembled WGS sequence"/>
</dbReference>
<proteinExistence type="predicted"/>
<comment type="caution">
    <text evidence="1">The sequence shown here is derived from an EMBL/GenBank/DDBJ whole genome shotgun (WGS) entry which is preliminary data.</text>
</comment>
<sequence>METIHTRYPKNNWIRIYSDGSLSVTLGVSHTAKRHFKIFTKVKLSLYDKIYMTTLEAETAESNEGSETIGKANKIYRNLMELTFQDSLKSKDKALMRDNLQINRNYSKSREKHLHN</sequence>
<evidence type="ECO:0008006" key="3">
    <source>
        <dbReference type="Google" id="ProtNLM"/>
    </source>
</evidence>
<reference evidence="1 2" key="1">
    <citation type="submission" date="2021-06" db="EMBL/GenBank/DDBJ databases">
        <title>Caerostris extrusa draft genome.</title>
        <authorList>
            <person name="Kono N."/>
            <person name="Arakawa K."/>
        </authorList>
    </citation>
    <scope>NUCLEOTIDE SEQUENCE [LARGE SCALE GENOMIC DNA]</scope>
</reference>
<protein>
    <recommendedName>
        <fullName evidence="3">LAGLIDADG homing endonuclease</fullName>
    </recommendedName>
</protein>